<evidence type="ECO:0000313" key="1">
    <source>
        <dbReference type="EMBL" id="KAF2196652.1"/>
    </source>
</evidence>
<gene>
    <name evidence="1" type="ORF">GQ43DRAFT_247596</name>
</gene>
<comment type="caution">
    <text evidence="1">The sequence shown here is derived from an EMBL/GenBank/DDBJ whole genome shotgun (WGS) entry which is preliminary data.</text>
</comment>
<dbReference type="AlphaFoldDB" id="A0A9P4JBX6"/>
<proteinExistence type="predicted"/>
<evidence type="ECO:0000313" key="2">
    <source>
        <dbReference type="Proteomes" id="UP000799536"/>
    </source>
</evidence>
<reference evidence="1" key="1">
    <citation type="journal article" date="2020" name="Stud. Mycol.">
        <title>101 Dothideomycetes genomes: a test case for predicting lifestyles and emergence of pathogens.</title>
        <authorList>
            <person name="Haridas S."/>
            <person name="Albert R."/>
            <person name="Binder M."/>
            <person name="Bloem J."/>
            <person name="Labutti K."/>
            <person name="Salamov A."/>
            <person name="Andreopoulos B."/>
            <person name="Baker S."/>
            <person name="Barry K."/>
            <person name="Bills G."/>
            <person name="Bluhm B."/>
            <person name="Cannon C."/>
            <person name="Castanera R."/>
            <person name="Culley D."/>
            <person name="Daum C."/>
            <person name="Ezra D."/>
            <person name="Gonzalez J."/>
            <person name="Henrissat B."/>
            <person name="Kuo A."/>
            <person name="Liang C."/>
            <person name="Lipzen A."/>
            <person name="Lutzoni F."/>
            <person name="Magnuson J."/>
            <person name="Mondo S."/>
            <person name="Nolan M."/>
            <person name="Ohm R."/>
            <person name="Pangilinan J."/>
            <person name="Park H.-J."/>
            <person name="Ramirez L."/>
            <person name="Alfaro M."/>
            <person name="Sun H."/>
            <person name="Tritt A."/>
            <person name="Yoshinaga Y."/>
            <person name="Zwiers L.-H."/>
            <person name="Turgeon B."/>
            <person name="Goodwin S."/>
            <person name="Spatafora J."/>
            <person name="Crous P."/>
            <person name="Grigoriev I."/>
        </authorList>
    </citation>
    <scope>NUCLEOTIDE SEQUENCE</scope>
    <source>
        <strain evidence="1">ATCC 74209</strain>
    </source>
</reference>
<keyword evidence="2" id="KW-1185">Reference proteome</keyword>
<accession>A0A9P4JBX6</accession>
<dbReference type="Proteomes" id="UP000799536">
    <property type="component" value="Unassembled WGS sequence"/>
</dbReference>
<sequence>MLEAENNGQELADQTGYSSRSPAKLSCFLMWPLLSLSVLLILHGNGSFHIRSLLSLGTLLRPSPWVLFGSHVPHHTSNSSHSLHFDFGLANGRLLARRVFFSRLLHFA</sequence>
<organism evidence="1 2">
    <name type="scientific">Delitschia confertaspora ATCC 74209</name>
    <dbReference type="NCBI Taxonomy" id="1513339"/>
    <lineage>
        <taxon>Eukaryota</taxon>
        <taxon>Fungi</taxon>
        <taxon>Dikarya</taxon>
        <taxon>Ascomycota</taxon>
        <taxon>Pezizomycotina</taxon>
        <taxon>Dothideomycetes</taxon>
        <taxon>Pleosporomycetidae</taxon>
        <taxon>Pleosporales</taxon>
        <taxon>Delitschiaceae</taxon>
        <taxon>Delitschia</taxon>
    </lineage>
</organism>
<name>A0A9P4JBX6_9PLEO</name>
<dbReference type="EMBL" id="ML994348">
    <property type="protein sequence ID" value="KAF2196652.1"/>
    <property type="molecule type" value="Genomic_DNA"/>
</dbReference>
<protein>
    <submittedName>
        <fullName evidence="1">Uncharacterized protein</fullName>
    </submittedName>
</protein>